<comment type="caution">
    <text evidence="6">The sequence shown here is derived from an EMBL/GenBank/DDBJ whole genome shotgun (WGS) entry which is preliminary data.</text>
</comment>
<sequence length="269" mass="29535">KKSDYQVNNKNKRKTKEDDAQENSFIRKLAVAQGAVNGVFIGASGQGNQFSWIDGSPWDFKNFYPGFPISGRGDCLAMDTFSNSGEWMNMVCSSKLRLAIMYSADPRPTCSSGPWKEGEVIYSPGFPYDSSTPCDFFLSVEEGKKVEVEVQMLEANNCCDFLVLEDDVLGGNLVANLTGEISGQTYTTASSNFMRVSWIPNGGLNVRGLQVNEEFALSSCPPGFDLVRDGECRGLFTTFSTAVYGEASNIAIKICEEMGEKSPIIRDEE</sequence>
<evidence type="ECO:0000259" key="4">
    <source>
        <dbReference type="PROSITE" id="PS01180"/>
    </source>
</evidence>
<evidence type="ECO:0000313" key="7">
    <source>
        <dbReference type="Proteomes" id="UP001328107"/>
    </source>
</evidence>
<dbReference type="InterPro" id="IPR016186">
    <property type="entry name" value="C-type_lectin-like/link_sf"/>
</dbReference>
<dbReference type="InterPro" id="IPR035914">
    <property type="entry name" value="Sperma_CUB_dom_sf"/>
</dbReference>
<dbReference type="CDD" id="cd00037">
    <property type="entry name" value="CLECT"/>
    <property type="match status" value="1"/>
</dbReference>
<dbReference type="InterPro" id="IPR016187">
    <property type="entry name" value="CTDL_fold"/>
</dbReference>
<dbReference type="PANTHER" id="PTHR22991:SF40">
    <property type="entry name" value="PROTEIN CBG13490"/>
    <property type="match status" value="1"/>
</dbReference>
<evidence type="ECO:0000313" key="6">
    <source>
        <dbReference type="EMBL" id="GMR52030.1"/>
    </source>
</evidence>
<proteinExistence type="predicted"/>
<feature type="non-terminal residue" evidence="6">
    <location>
        <position position="1"/>
    </location>
</feature>
<accession>A0AAN5CXE3</accession>
<feature type="domain" description="CUB" evidence="4">
    <location>
        <begin position="110"/>
        <end position="216"/>
    </location>
</feature>
<dbReference type="Pfam" id="PF00431">
    <property type="entry name" value="CUB"/>
    <property type="match status" value="1"/>
</dbReference>
<dbReference type="PROSITE" id="PS50041">
    <property type="entry name" value="C_TYPE_LECTIN_2"/>
    <property type="match status" value="1"/>
</dbReference>
<dbReference type="Gene3D" id="3.10.100.10">
    <property type="entry name" value="Mannose-Binding Protein A, subunit A"/>
    <property type="match status" value="1"/>
</dbReference>
<keyword evidence="7" id="KW-1185">Reference proteome</keyword>
<reference evidence="7" key="1">
    <citation type="submission" date="2022-10" db="EMBL/GenBank/DDBJ databases">
        <title>Genome assembly of Pristionchus species.</title>
        <authorList>
            <person name="Yoshida K."/>
            <person name="Sommer R.J."/>
        </authorList>
    </citation>
    <scope>NUCLEOTIDE SEQUENCE [LARGE SCALE GENOMIC DNA]</scope>
    <source>
        <strain evidence="7">RS5460</strain>
    </source>
</reference>
<dbReference type="InterPro" id="IPR001304">
    <property type="entry name" value="C-type_lectin-like"/>
</dbReference>
<organism evidence="6 7">
    <name type="scientific">Pristionchus mayeri</name>
    <dbReference type="NCBI Taxonomy" id="1317129"/>
    <lineage>
        <taxon>Eukaryota</taxon>
        <taxon>Metazoa</taxon>
        <taxon>Ecdysozoa</taxon>
        <taxon>Nematoda</taxon>
        <taxon>Chromadorea</taxon>
        <taxon>Rhabditida</taxon>
        <taxon>Rhabditina</taxon>
        <taxon>Diplogasteromorpha</taxon>
        <taxon>Diplogasteroidea</taxon>
        <taxon>Neodiplogasteridae</taxon>
        <taxon>Pristionchus</taxon>
    </lineage>
</organism>
<evidence type="ECO:0000256" key="1">
    <source>
        <dbReference type="ARBA" id="ARBA00023157"/>
    </source>
</evidence>
<feature type="region of interest" description="Disordered" evidence="3">
    <location>
        <begin position="1"/>
        <end position="20"/>
    </location>
</feature>
<evidence type="ECO:0000256" key="2">
    <source>
        <dbReference type="PROSITE-ProRule" id="PRU00059"/>
    </source>
</evidence>
<dbReference type="AlphaFoldDB" id="A0AAN5CXE3"/>
<evidence type="ECO:0008006" key="8">
    <source>
        <dbReference type="Google" id="ProtNLM"/>
    </source>
</evidence>
<protein>
    <recommendedName>
        <fullName evidence="8">CUB domain-containing protein</fullName>
    </recommendedName>
</protein>
<dbReference type="InterPro" id="IPR000859">
    <property type="entry name" value="CUB_dom"/>
</dbReference>
<name>A0AAN5CXE3_9BILA</name>
<dbReference type="Proteomes" id="UP001328107">
    <property type="component" value="Unassembled WGS sequence"/>
</dbReference>
<dbReference type="PANTHER" id="PTHR22991">
    <property type="entry name" value="PROTEIN CBG13490"/>
    <property type="match status" value="1"/>
</dbReference>
<keyword evidence="1" id="KW-1015">Disulfide bond</keyword>
<comment type="caution">
    <text evidence="2">Lacks conserved residue(s) required for the propagation of feature annotation.</text>
</comment>
<evidence type="ECO:0000256" key="3">
    <source>
        <dbReference type="SAM" id="MobiDB-lite"/>
    </source>
</evidence>
<gene>
    <name evidence="6" type="ORF">PMAYCL1PPCAC_22223</name>
</gene>
<dbReference type="Gene3D" id="2.60.120.290">
    <property type="entry name" value="Spermadhesin, CUB domain"/>
    <property type="match status" value="1"/>
</dbReference>
<dbReference type="SUPFAM" id="SSF56436">
    <property type="entry name" value="C-type lectin-like"/>
    <property type="match status" value="1"/>
</dbReference>
<evidence type="ECO:0000259" key="5">
    <source>
        <dbReference type="PROSITE" id="PS50041"/>
    </source>
</evidence>
<feature type="domain" description="C-type lectin" evidence="5">
    <location>
        <begin position="19"/>
        <end position="96"/>
    </location>
</feature>
<dbReference type="PROSITE" id="PS01180">
    <property type="entry name" value="CUB"/>
    <property type="match status" value="1"/>
</dbReference>
<dbReference type="SUPFAM" id="SSF49854">
    <property type="entry name" value="Spermadhesin, CUB domain"/>
    <property type="match status" value="1"/>
</dbReference>
<dbReference type="InterPro" id="IPR050976">
    <property type="entry name" value="Snaclec"/>
</dbReference>
<dbReference type="EMBL" id="BTRK01000005">
    <property type="protein sequence ID" value="GMR52030.1"/>
    <property type="molecule type" value="Genomic_DNA"/>
</dbReference>